<dbReference type="PROSITE" id="PS50949">
    <property type="entry name" value="HTH_GNTR"/>
    <property type="match status" value="1"/>
</dbReference>
<dbReference type="SMART" id="SM00345">
    <property type="entry name" value="HTH_GNTR"/>
    <property type="match status" value="1"/>
</dbReference>
<dbReference type="Gene3D" id="1.20.120.530">
    <property type="entry name" value="GntR ligand-binding domain-like"/>
    <property type="match status" value="1"/>
</dbReference>
<dbReference type="InterPro" id="IPR036388">
    <property type="entry name" value="WH-like_DNA-bd_sf"/>
</dbReference>
<dbReference type="Pfam" id="PF00392">
    <property type="entry name" value="GntR"/>
    <property type="match status" value="1"/>
</dbReference>
<name>A0A438AG55_9RHOB</name>
<protein>
    <submittedName>
        <fullName evidence="5">FadR family transcriptional regulator</fullName>
    </submittedName>
</protein>
<evidence type="ECO:0000313" key="6">
    <source>
        <dbReference type="Proteomes" id="UP000285908"/>
    </source>
</evidence>
<dbReference type="RefSeq" id="WP_127907273.1">
    <property type="nucleotide sequence ID" value="NZ_RQXX01000004.1"/>
</dbReference>
<proteinExistence type="predicted"/>
<dbReference type="InterPro" id="IPR000524">
    <property type="entry name" value="Tscrpt_reg_HTH_GntR"/>
</dbReference>
<dbReference type="SUPFAM" id="SSF46785">
    <property type="entry name" value="Winged helix' DNA-binding domain"/>
    <property type="match status" value="1"/>
</dbReference>
<keyword evidence="3" id="KW-0804">Transcription</keyword>
<dbReference type="CDD" id="cd07377">
    <property type="entry name" value="WHTH_GntR"/>
    <property type="match status" value="1"/>
</dbReference>
<dbReference type="Gene3D" id="1.10.10.10">
    <property type="entry name" value="Winged helix-like DNA-binding domain superfamily/Winged helix DNA-binding domain"/>
    <property type="match status" value="1"/>
</dbReference>
<dbReference type="AlphaFoldDB" id="A0A438AG55"/>
<comment type="caution">
    <text evidence="5">The sequence shown here is derived from an EMBL/GenBank/DDBJ whole genome shotgun (WGS) entry which is preliminary data.</text>
</comment>
<dbReference type="PRINTS" id="PR00035">
    <property type="entry name" value="HTHGNTR"/>
</dbReference>
<dbReference type="GO" id="GO:0003700">
    <property type="term" value="F:DNA-binding transcription factor activity"/>
    <property type="evidence" value="ECO:0007669"/>
    <property type="project" value="InterPro"/>
</dbReference>
<dbReference type="Proteomes" id="UP000285908">
    <property type="component" value="Unassembled WGS sequence"/>
</dbReference>
<gene>
    <name evidence="5" type="ORF">EKE94_13505</name>
</gene>
<dbReference type="PANTHER" id="PTHR43537:SF44">
    <property type="entry name" value="GNTR FAMILY REGULATORY PROTEIN"/>
    <property type="match status" value="1"/>
</dbReference>
<dbReference type="GO" id="GO:0003677">
    <property type="term" value="F:DNA binding"/>
    <property type="evidence" value="ECO:0007669"/>
    <property type="project" value="UniProtKB-KW"/>
</dbReference>
<evidence type="ECO:0000256" key="1">
    <source>
        <dbReference type="ARBA" id="ARBA00023015"/>
    </source>
</evidence>
<evidence type="ECO:0000256" key="2">
    <source>
        <dbReference type="ARBA" id="ARBA00023125"/>
    </source>
</evidence>
<dbReference type="InterPro" id="IPR008920">
    <property type="entry name" value="TF_FadR/GntR_C"/>
</dbReference>
<keyword evidence="1" id="KW-0805">Transcription regulation</keyword>
<dbReference type="OrthoDB" id="9028214at2"/>
<dbReference type="Pfam" id="PF07729">
    <property type="entry name" value="FCD"/>
    <property type="match status" value="1"/>
</dbReference>
<evidence type="ECO:0000259" key="4">
    <source>
        <dbReference type="PROSITE" id="PS50949"/>
    </source>
</evidence>
<dbReference type="InterPro" id="IPR011711">
    <property type="entry name" value="GntR_C"/>
</dbReference>
<dbReference type="SUPFAM" id="SSF48008">
    <property type="entry name" value="GntR ligand-binding domain-like"/>
    <property type="match status" value="1"/>
</dbReference>
<dbReference type="InterPro" id="IPR036390">
    <property type="entry name" value="WH_DNA-bd_sf"/>
</dbReference>
<keyword evidence="2" id="KW-0238">DNA-binding</keyword>
<keyword evidence="6" id="KW-1185">Reference proteome</keyword>
<evidence type="ECO:0000313" key="5">
    <source>
        <dbReference type="EMBL" id="RVV97678.1"/>
    </source>
</evidence>
<organism evidence="5 6">
    <name type="scientific">Mesobaculum littorinae</name>
    <dbReference type="NCBI Taxonomy" id="2486419"/>
    <lineage>
        <taxon>Bacteria</taxon>
        <taxon>Pseudomonadati</taxon>
        <taxon>Pseudomonadota</taxon>
        <taxon>Alphaproteobacteria</taxon>
        <taxon>Rhodobacterales</taxon>
        <taxon>Roseobacteraceae</taxon>
        <taxon>Mesobaculum</taxon>
    </lineage>
</organism>
<dbReference type="SMART" id="SM00895">
    <property type="entry name" value="FCD"/>
    <property type="match status" value="1"/>
</dbReference>
<dbReference type="EMBL" id="RQXX01000004">
    <property type="protein sequence ID" value="RVV97678.1"/>
    <property type="molecule type" value="Genomic_DNA"/>
</dbReference>
<dbReference type="PANTHER" id="PTHR43537">
    <property type="entry name" value="TRANSCRIPTIONAL REGULATOR, GNTR FAMILY"/>
    <property type="match status" value="1"/>
</dbReference>
<feature type="domain" description="HTH gntR-type" evidence="4">
    <location>
        <begin position="10"/>
        <end position="78"/>
    </location>
</feature>
<sequence>MTEGAGSRRRNLVQGVIESLRHDIEEGRFPPGGKLPSEMRLTERFEVSRTVVREAIAGLKADGLVAPRQGAGVFVLDPPKEAERPFHIADYDRISSVIEMLELRVAVEMEAAALAAQRRSPQQEEAIFDAAAALSRMAAEGRPTKAADLAFHLAVADATSNPRFREFLEILGVSMIPRAALRLADGGSAPDYIDRLAEEHMQIARAISAGDSDTARSAMQAHLRNSMDRYRDYIRQ</sequence>
<evidence type="ECO:0000256" key="3">
    <source>
        <dbReference type="ARBA" id="ARBA00023163"/>
    </source>
</evidence>
<reference evidence="5 6" key="1">
    <citation type="submission" date="2018-11" db="EMBL/GenBank/DDBJ databases">
        <title>Mesobaculum littorinae gen. nov., sp. nov., isolated from Littorina scabra that represents a novel genus of the order Rhodobacteraceae.</title>
        <authorList>
            <person name="Li F."/>
        </authorList>
    </citation>
    <scope>NUCLEOTIDE SEQUENCE [LARGE SCALE GENOMIC DNA]</scope>
    <source>
        <strain evidence="5 6">M0103</strain>
    </source>
</reference>
<accession>A0A438AG55</accession>